<dbReference type="KEGG" id="spu:581773"/>
<feature type="domain" description="SAM" evidence="8">
    <location>
        <begin position="1909"/>
        <end position="1972"/>
    </location>
</feature>
<feature type="region of interest" description="Disordered" evidence="6">
    <location>
        <begin position="266"/>
        <end position="400"/>
    </location>
</feature>
<dbReference type="GeneID" id="581773"/>
<keyword evidence="2" id="KW-0770">Synapse</keyword>
<dbReference type="PROSITE" id="PS50106">
    <property type="entry name" value="PDZ"/>
    <property type="match status" value="1"/>
</dbReference>
<dbReference type="Pfam" id="PF00536">
    <property type="entry name" value="SAM_1"/>
    <property type="match status" value="1"/>
</dbReference>
<keyword evidence="11" id="KW-1185">Reference proteome</keyword>
<feature type="compositionally biased region" description="Low complexity" evidence="6">
    <location>
        <begin position="1809"/>
        <end position="1820"/>
    </location>
</feature>
<dbReference type="FunFam" id="1.10.150.50:FF:000006">
    <property type="entry name" value="SH3 and multiple ankyrin repeat domains protein 2"/>
    <property type="match status" value="1"/>
</dbReference>
<dbReference type="CDD" id="cd06746">
    <property type="entry name" value="PDZ_SHANK1_3-like"/>
    <property type="match status" value="1"/>
</dbReference>
<dbReference type="RefSeq" id="XP_030844535.1">
    <property type="nucleotide sequence ID" value="XM_030988675.1"/>
</dbReference>
<dbReference type="InterPro" id="IPR051569">
    <property type="entry name" value="SHANK"/>
</dbReference>
<dbReference type="CDD" id="cd11832">
    <property type="entry name" value="SH3_Shank"/>
    <property type="match status" value="1"/>
</dbReference>
<dbReference type="InterPro" id="IPR036028">
    <property type="entry name" value="SH3-like_dom_sf"/>
</dbReference>
<evidence type="ECO:0000256" key="4">
    <source>
        <dbReference type="PROSITE-ProRule" id="PRU00023"/>
    </source>
</evidence>
<feature type="compositionally biased region" description="Basic and acidic residues" evidence="6">
    <location>
        <begin position="1709"/>
        <end position="1719"/>
    </location>
</feature>
<dbReference type="OMA" id="MKAGSAN"/>
<dbReference type="GO" id="GO:0043197">
    <property type="term" value="C:dendritic spine"/>
    <property type="evidence" value="ECO:0000318"/>
    <property type="project" value="GO_Central"/>
</dbReference>
<dbReference type="SUPFAM" id="SSF50156">
    <property type="entry name" value="PDZ domain-like"/>
    <property type="match status" value="1"/>
</dbReference>
<dbReference type="CDD" id="cd09506">
    <property type="entry name" value="SAM_Shank1_2_3"/>
    <property type="match status" value="1"/>
</dbReference>
<dbReference type="SMART" id="SM00454">
    <property type="entry name" value="SAM"/>
    <property type="match status" value="1"/>
</dbReference>
<dbReference type="OrthoDB" id="445896at2759"/>
<dbReference type="InterPro" id="IPR002110">
    <property type="entry name" value="Ankyrin_rpt"/>
</dbReference>
<dbReference type="GO" id="GO:0050808">
    <property type="term" value="P:synapse organization"/>
    <property type="evidence" value="ECO:0000318"/>
    <property type="project" value="GO_Central"/>
</dbReference>
<evidence type="ECO:0000256" key="2">
    <source>
        <dbReference type="ARBA" id="ARBA00023018"/>
    </source>
</evidence>
<feature type="compositionally biased region" description="Polar residues" evidence="6">
    <location>
        <begin position="1518"/>
        <end position="1546"/>
    </location>
</feature>
<feature type="compositionally biased region" description="Polar residues" evidence="6">
    <location>
        <begin position="944"/>
        <end position="956"/>
    </location>
</feature>
<dbReference type="InterPro" id="IPR041489">
    <property type="entry name" value="PDZ_6"/>
</dbReference>
<dbReference type="EnsemblMetazoa" id="XM_030988675">
    <property type="protein sequence ID" value="XP_030844535"/>
    <property type="gene ID" value="LOC581773"/>
</dbReference>
<dbReference type="Pfam" id="PF07653">
    <property type="entry name" value="SH3_2"/>
    <property type="match status" value="1"/>
</dbReference>
<dbReference type="PANTHER" id="PTHR24135">
    <property type="entry name" value="SH3 AND MULTIPLE ANKYRIN REPEAT DOMAINS PROTEIN"/>
    <property type="match status" value="1"/>
</dbReference>
<proteinExistence type="predicted"/>
<dbReference type="PROSITE" id="PS50088">
    <property type="entry name" value="ANK_REPEAT"/>
    <property type="match status" value="4"/>
</dbReference>
<dbReference type="InterPro" id="IPR001452">
    <property type="entry name" value="SH3_domain"/>
</dbReference>
<evidence type="ECO:0000256" key="5">
    <source>
        <dbReference type="PROSITE-ProRule" id="PRU00192"/>
    </source>
</evidence>
<feature type="compositionally biased region" description="Polar residues" evidence="6">
    <location>
        <begin position="1411"/>
        <end position="1429"/>
    </location>
</feature>
<dbReference type="InParanoid" id="A0A7M7P1S6"/>
<dbReference type="EnsemblMetazoa" id="XM_030988676">
    <property type="protein sequence ID" value="XP_030844536"/>
    <property type="gene ID" value="LOC581773"/>
</dbReference>
<dbReference type="InterPro" id="IPR013761">
    <property type="entry name" value="SAM/pointed_sf"/>
</dbReference>
<feature type="region of interest" description="Disordered" evidence="6">
    <location>
        <begin position="921"/>
        <end position="957"/>
    </location>
</feature>
<reference evidence="11" key="1">
    <citation type="submission" date="2015-02" db="EMBL/GenBank/DDBJ databases">
        <title>Genome sequencing for Strongylocentrotus purpuratus.</title>
        <authorList>
            <person name="Murali S."/>
            <person name="Liu Y."/>
            <person name="Vee V."/>
            <person name="English A."/>
            <person name="Wang M."/>
            <person name="Skinner E."/>
            <person name="Han Y."/>
            <person name="Muzny D.M."/>
            <person name="Worley K.C."/>
            <person name="Gibbs R.A."/>
        </authorList>
    </citation>
    <scope>NUCLEOTIDE SEQUENCE</scope>
</reference>
<dbReference type="CDD" id="cd17091">
    <property type="entry name" value="FERM_F0_SHANK"/>
    <property type="match status" value="1"/>
</dbReference>
<feature type="region of interest" description="Disordered" evidence="6">
    <location>
        <begin position="30"/>
        <end position="63"/>
    </location>
</feature>
<dbReference type="Gene3D" id="1.10.150.50">
    <property type="entry name" value="Transcription Factor, Ets-1"/>
    <property type="match status" value="1"/>
</dbReference>
<evidence type="ECO:0000256" key="3">
    <source>
        <dbReference type="ARBA" id="ARBA00034105"/>
    </source>
</evidence>
<feature type="region of interest" description="Disordered" evidence="6">
    <location>
        <begin position="1235"/>
        <end position="1270"/>
    </location>
</feature>
<dbReference type="RefSeq" id="XP_030844536.1">
    <property type="nucleotide sequence ID" value="XM_030988676.1"/>
</dbReference>
<name>A0A7M7P1S6_STRPU</name>
<feature type="repeat" description="ANK" evidence="4">
    <location>
        <begin position="783"/>
        <end position="815"/>
    </location>
</feature>
<feature type="compositionally biased region" description="Polar residues" evidence="6">
    <location>
        <begin position="1749"/>
        <end position="1766"/>
    </location>
</feature>
<dbReference type="Gene3D" id="2.30.42.10">
    <property type="match status" value="1"/>
</dbReference>
<feature type="repeat" description="ANK" evidence="4">
    <location>
        <begin position="716"/>
        <end position="748"/>
    </location>
</feature>
<keyword evidence="1 5" id="KW-0728">SH3 domain</keyword>
<feature type="region of interest" description="Disordered" evidence="6">
    <location>
        <begin position="1734"/>
        <end position="1785"/>
    </location>
</feature>
<evidence type="ECO:0000313" key="10">
    <source>
        <dbReference type="EnsemblMetazoa" id="XP_030844535"/>
    </source>
</evidence>
<dbReference type="SUPFAM" id="SSF50044">
    <property type="entry name" value="SH3-domain"/>
    <property type="match status" value="1"/>
</dbReference>
<feature type="region of interest" description="Disordered" evidence="6">
    <location>
        <begin position="1379"/>
        <end position="1455"/>
    </location>
</feature>
<feature type="domain" description="SH3" evidence="7">
    <location>
        <begin position="968"/>
        <end position="1027"/>
    </location>
</feature>
<dbReference type="Pfam" id="PF12796">
    <property type="entry name" value="Ank_2"/>
    <property type="match status" value="2"/>
</dbReference>
<sequence length="1972" mass="215819">MEALLKRRATMEITENGYLIPNAHLDQSRQHSSFAKLDSPATDPADDHHYEHLDPAKSRRKKGRTWRIFGEAKRRSQSLGPSVGQLIRRSVASSELDLENHRTSKSKTTRHKMKLTDIVIVGSEGGGQEESQVCSYRGRKMSSSLPSPEGSYSVNSEMFYERNGGGLASPLNRIPSIGSLAAASTLPRGREGQPALPPRRYSEGRTLVLQQSLDDFALPSRTLSEPSASSAVMDDELQLLRHRVEVLERRLAGELDSEDFNILLDDRGESSTDDRSEHHQMPSDLEQNTSSRSSGTFSRRRSSRYANRIKRHSTPNQPVIETSAASTPSQAHPHGSSNESKDGDRTGIPLQRLESTQSDDVFMDDTSSMPQRSRSCQSIDNPPRVGNLKDNTKGQDPSRVKNLGSYKIERTSGALVLNKVKDLGVSLALDHPAEVPSVVPDTISLTTPGESTTDTVNEGVMQPARNSREQVAMCETRQAFVGQDRATEIQDDYVSRTQAKTKMAMELPFGKTNGTANGTRTVPNGTLESPSLPAAPDSPDLGELINIRIKIADTEIQKSVCFRKDERIWNMKQHILQCPDVELPDSRNHGFYMLPQNNKAGKFLDEERLISDYPIDKKRPYLEFRYKKRVYRQLNLDVNTLRKFHTKSTLKQFMDHVRNRHVDKINKLADKGLDPNFHEEATGETPLTIAVSMDRCEDVLKALVNGGAHLDFRNRHGFTPVHRAVQKGNVKSLDILLDLGASPNSKDDRGLSPLYYSIVTDSGTHITELLLKDCAEVSPVDSQGWGLIHYACRYGRVRALKLLLLYGSNLSLVNEAGNTPLHVSALYSQEECALMLMDRGADRVAKNKANQTPFQVAILANNFELAELIRNHSGQILGAYTKKLSSHDTPTFSKRRRWANYVNQTQSLSQVRGQAFLEQSEDKYGPQSRMSLATIPGSPEKKSLSNGSAGGASTQKAPMIHRRIKEAPKGRYYIAKQNYSAQEVGELSLHKGDHVEVTAIGEYNYWQGSVAHSMGWFPSYCVEAVSPKYKKSSSKLNLAEDVPISNSVPSFDGAEQEQNSDPRIACVQRGKKGFGFVLRGAKSPQGGAVSFTPTKDFPALQYLEHVDKGSPGDKAGLKMGDFILEINGEDVSSAPHQYVVNLVVSSPDTIVIKIITVPNSKAYSWLKEGGTLRRSGNGPHLPISTPATKSIAISSQDQNSNSPSIPVSTPTTRSISISSQEQHAVDELDKAIDSASTTPKYVSPASSRCSSIQEDEPKTASIRKRPIRQVSQQQLKGIFQRQGSSSSETNLNSMPDDAFVQKPAVPVLPSSKFNTVARMSNSKSPRQQSLEEIHSSVARRSSGGSDSAVSSLHSSPASSNSYMTASSVTDSAVHLKTERTASNPSLAMDLKNVSPKSLQGTAKKPSPMPPTRSQSLMDISIANSVNNSPMLRRAGDGDTLQRRPIGNGVSPSSSTMAVEIEVHRSASGNDSSDDSSSTGSFASAIALAAAKMEKKKESEEPTPQKSSAFEMAMAAKQNYAQPTGEGQNLNRNQNQNVESPSSTQVALQEAIAKRKQRLESVSDNKSGNIEDTIRKYKQQDRAARPKTGQAAFLDAIAKRRSIVESQSPSSEEESSSESMPSSPMGRFPPVKPSNARKTSPANNSRPSGNQIAEAASAMQNKIASRPPIKEEKSRHKNVIRVSPRNKNEDSTDSSDGDVPPISVKNLKQSFEKSKKLSPRDSKALLLSPVREDETFLNSPIPPPPAFLENDTSNLTSENMTPENSHQLDIDILPPPPSFIEDGDQGKFRREQPFDTASMVSSVSSVSTMSSYSTMSTDPSSNDGFEPIGEESHSNSNTLRSDVSSSGSSSSTLTMMSTGETNDNWIKAAPPVATKPSKKSLINDNDITNGVTNGNDNHNPSQAIKSVSEWTVEDVSDWLEELNLGEYKESFTDNAISGEHLTSLGKEDLSELGVKRLGHRLTIIKALQKLQNQ</sequence>
<dbReference type="InterPro" id="IPR036770">
    <property type="entry name" value="Ankyrin_rpt-contain_sf"/>
</dbReference>
<dbReference type="Gene3D" id="1.25.40.20">
    <property type="entry name" value="Ankyrin repeat-containing domain"/>
    <property type="match status" value="1"/>
</dbReference>
<feature type="repeat" description="ANK" evidence="4">
    <location>
        <begin position="816"/>
        <end position="848"/>
    </location>
</feature>
<feature type="compositionally biased region" description="Polar residues" evidence="6">
    <location>
        <begin position="1635"/>
        <end position="1650"/>
    </location>
</feature>
<feature type="region of interest" description="Disordered" evidence="6">
    <location>
        <begin position="1193"/>
        <end position="1221"/>
    </location>
</feature>
<feature type="compositionally biased region" description="Polar residues" evidence="6">
    <location>
        <begin position="1235"/>
        <end position="1252"/>
    </location>
</feature>
<dbReference type="SMART" id="SM00248">
    <property type="entry name" value="ANK"/>
    <property type="match status" value="6"/>
</dbReference>
<dbReference type="PROSITE" id="PS50105">
    <property type="entry name" value="SAM_DOMAIN"/>
    <property type="match status" value="1"/>
</dbReference>
<evidence type="ECO:0000259" key="9">
    <source>
        <dbReference type="PROSITE" id="PS50106"/>
    </source>
</evidence>
<dbReference type="GO" id="GO:0035255">
    <property type="term" value="F:ionotropic glutamate receptor binding"/>
    <property type="evidence" value="ECO:0000318"/>
    <property type="project" value="GO_Central"/>
</dbReference>
<dbReference type="SUPFAM" id="SSF47769">
    <property type="entry name" value="SAM/Pointed domain"/>
    <property type="match status" value="1"/>
</dbReference>
<accession>A0A7M7P1S6</accession>
<dbReference type="SMART" id="SM00326">
    <property type="entry name" value="SH3"/>
    <property type="match status" value="1"/>
</dbReference>
<feature type="region of interest" description="Disordered" evidence="6">
    <location>
        <begin position="1809"/>
        <end position="1865"/>
    </location>
</feature>
<dbReference type="Proteomes" id="UP000007110">
    <property type="component" value="Unassembled WGS sequence"/>
</dbReference>
<dbReference type="GO" id="GO:0030160">
    <property type="term" value="F:synaptic receptor adaptor activity"/>
    <property type="evidence" value="ECO:0000318"/>
    <property type="project" value="GO_Central"/>
</dbReference>
<evidence type="ECO:0000256" key="1">
    <source>
        <dbReference type="ARBA" id="ARBA00022443"/>
    </source>
</evidence>
<feature type="compositionally biased region" description="Basic and acidic residues" evidence="6">
    <location>
        <begin position="390"/>
        <end position="399"/>
    </location>
</feature>
<feature type="compositionally biased region" description="Basic residues" evidence="6">
    <location>
        <begin position="298"/>
        <end position="313"/>
    </location>
</feature>
<feature type="domain" description="PDZ" evidence="9">
    <location>
        <begin position="1064"/>
        <end position="1158"/>
    </location>
</feature>
<dbReference type="SUPFAM" id="SSF48403">
    <property type="entry name" value="Ankyrin repeat"/>
    <property type="match status" value="1"/>
</dbReference>
<dbReference type="Pfam" id="PF17820">
    <property type="entry name" value="PDZ_6"/>
    <property type="match status" value="1"/>
</dbReference>
<protein>
    <recommendedName>
        <fullName evidence="12">SH3 and multiple ankyrin repeat domains protein 3</fullName>
    </recommendedName>
</protein>
<dbReference type="PROSITE" id="PS50297">
    <property type="entry name" value="ANK_REP_REGION"/>
    <property type="match status" value="4"/>
</dbReference>
<dbReference type="SMART" id="SM00228">
    <property type="entry name" value="PDZ"/>
    <property type="match status" value="1"/>
</dbReference>
<dbReference type="InterPro" id="IPR001478">
    <property type="entry name" value="PDZ"/>
</dbReference>
<feature type="compositionally biased region" description="Basic and acidic residues" evidence="6">
    <location>
        <begin position="266"/>
        <end position="281"/>
    </location>
</feature>
<feature type="compositionally biased region" description="Low complexity" evidence="6">
    <location>
        <begin position="1843"/>
        <end position="1858"/>
    </location>
</feature>
<feature type="compositionally biased region" description="Low complexity" evidence="6">
    <location>
        <begin position="1335"/>
        <end position="1361"/>
    </location>
</feature>
<feature type="repeat" description="ANK" evidence="4">
    <location>
        <begin position="682"/>
        <end position="715"/>
    </location>
</feature>
<feature type="compositionally biased region" description="Polar residues" evidence="6">
    <location>
        <begin position="1317"/>
        <end position="1328"/>
    </location>
</feature>
<feature type="compositionally biased region" description="Polar residues" evidence="6">
    <location>
        <begin position="353"/>
        <end position="380"/>
    </location>
</feature>
<evidence type="ECO:0000259" key="7">
    <source>
        <dbReference type="PROSITE" id="PS50002"/>
    </source>
</evidence>
<feature type="compositionally biased region" description="Basic and acidic residues" evidence="6">
    <location>
        <begin position="1571"/>
        <end position="1583"/>
    </location>
</feature>
<dbReference type="GO" id="GO:0014069">
    <property type="term" value="C:postsynaptic density"/>
    <property type="evidence" value="ECO:0000318"/>
    <property type="project" value="GO_Central"/>
</dbReference>
<dbReference type="PROSITE" id="PS50002">
    <property type="entry name" value="SH3"/>
    <property type="match status" value="1"/>
</dbReference>
<dbReference type="InterPro" id="IPR001660">
    <property type="entry name" value="SAM"/>
</dbReference>
<keyword evidence="4" id="KW-0040">ANK repeat</keyword>
<organism evidence="10 11">
    <name type="scientific">Strongylocentrotus purpuratus</name>
    <name type="common">Purple sea urchin</name>
    <dbReference type="NCBI Taxonomy" id="7668"/>
    <lineage>
        <taxon>Eukaryota</taxon>
        <taxon>Metazoa</taxon>
        <taxon>Echinodermata</taxon>
        <taxon>Eleutherozoa</taxon>
        <taxon>Echinozoa</taxon>
        <taxon>Echinoidea</taxon>
        <taxon>Euechinoidea</taxon>
        <taxon>Echinacea</taxon>
        <taxon>Camarodonta</taxon>
        <taxon>Echinidea</taxon>
        <taxon>Strongylocentrotidae</taxon>
        <taxon>Strongylocentrotus</taxon>
    </lineage>
</organism>
<evidence type="ECO:0008006" key="12">
    <source>
        <dbReference type="Google" id="ProtNLM"/>
    </source>
</evidence>
<dbReference type="PANTHER" id="PTHR24135:SF28">
    <property type="entry name" value="LD13733P"/>
    <property type="match status" value="1"/>
</dbReference>
<evidence type="ECO:0000313" key="11">
    <source>
        <dbReference type="Proteomes" id="UP000007110"/>
    </source>
</evidence>
<reference evidence="10" key="2">
    <citation type="submission" date="2021-01" db="UniProtKB">
        <authorList>
            <consortium name="EnsemblMetazoa"/>
        </authorList>
    </citation>
    <scope>IDENTIFICATION</scope>
</reference>
<feature type="compositionally biased region" description="Polar residues" evidence="6">
    <location>
        <begin position="314"/>
        <end position="338"/>
    </location>
</feature>
<feature type="region of interest" description="Disordered" evidence="6">
    <location>
        <begin position="1492"/>
        <end position="1719"/>
    </location>
</feature>
<feature type="compositionally biased region" description="Basic and acidic residues" evidence="6">
    <location>
        <begin position="45"/>
        <end position="57"/>
    </location>
</feature>
<feature type="compositionally biased region" description="Low complexity" evidence="6">
    <location>
        <begin position="1200"/>
        <end position="1219"/>
    </location>
</feature>
<feature type="compositionally biased region" description="Polar residues" evidence="6">
    <location>
        <begin position="1833"/>
        <end position="1842"/>
    </location>
</feature>
<evidence type="ECO:0000256" key="6">
    <source>
        <dbReference type="SAM" id="MobiDB-lite"/>
    </source>
</evidence>
<dbReference type="InterPro" id="IPR036034">
    <property type="entry name" value="PDZ_sf"/>
</dbReference>
<feature type="region of interest" description="Disordered" evidence="6">
    <location>
        <begin position="1317"/>
        <end position="1363"/>
    </location>
</feature>
<dbReference type="Gene3D" id="3.10.20.90">
    <property type="entry name" value="Phosphatidylinositol 3-kinase Catalytic Subunit, Chain A, domain 1"/>
    <property type="match status" value="1"/>
</dbReference>
<dbReference type="Gene3D" id="2.30.30.40">
    <property type="entry name" value="SH3 Domains"/>
    <property type="match status" value="1"/>
</dbReference>
<comment type="subcellular location">
    <subcellularLocation>
        <location evidence="3">Postsynaptic density</location>
    </subcellularLocation>
</comment>
<evidence type="ECO:0000259" key="8">
    <source>
        <dbReference type="PROSITE" id="PS50105"/>
    </source>
</evidence>